<name>A0AAV4LFL0_9BACL</name>
<gene>
    <name evidence="2" type="ORF">DNHGIG_21550</name>
</gene>
<evidence type="ECO:0000313" key="2">
    <source>
        <dbReference type="EMBL" id="GIM46606.1"/>
    </source>
</evidence>
<dbReference type="EMBL" id="BOQE01000001">
    <property type="protein sequence ID" value="GIM46606.1"/>
    <property type="molecule type" value="Genomic_DNA"/>
</dbReference>
<dbReference type="Proteomes" id="UP001057291">
    <property type="component" value="Unassembled WGS sequence"/>
</dbReference>
<keyword evidence="1" id="KW-0812">Transmembrane</keyword>
<comment type="caution">
    <text evidence="2">The sequence shown here is derived from an EMBL/GenBank/DDBJ whole genome shotgun (WGS) entry which is preliminary data.</text>
</comment>
<accession>A0AAV4LFL0</accession>
<dbReference type="PROSITE" id="PS51257">
    <property type="entry name" value="PROKAR_LIPOPROTEIN"/>
    <property type="match status" value="1"/>
</dbReference>
<protein>
    <submittedName>
        <fullName evidence="2">Uncharacterized protein</fullName>
    </submittedName>
</protein>
<dbReference type="AlphaFoldDB" id="A0AAV4LFL0"/>
<evidence type="ECO:0000256" key="1">
    <source>
        <dbReference type="SAM" id="Phobius"/>
    </source>
</evidence>
<organism evidence="2 3">
    <name type="scientific">Collibacillus ludicampi</name>
    <dbReference type="NCBI Taxonomy" id="2771369"/>
    <lineage>
        <taxon>Bacteria</taxon>
        <taxon>Bacillati</taxon>
        <taxon>Bacillota</taxon>
        <taxon>Bacilli</taxon>
        <taxon>Bacillales</taxon>
        <taxon>Alicyclobacillaceae</taxon>
        <taxon>Collibacillus</taxon>
    </lineage>
</organism>
<dbReference type="RefSeq" id="WP_282199679.1">
    <property type="nucleotide sequence ID" value="NZ_BOQE01000001.1"/>
</dbReference>
<evidence type="ECO:0000313" key="3">
    <source>
        <dbReference type="Proteomes" id="UP001057291"/>
    </source>
</evidence>
<feature type="transmembrane region" description="Helical" evidence="1">
    <location>
        <begin position="6"/>
        <end position="24"/>
    </location>
</feature>
<proteinExistence type="predicted"/>
<reference evidence="2" key="1">
    <citation type="journal article" date="2023" name="Int. J. Syst. Evol. Microbiol.">
        <title>Collibacillus ludicampi gen. nov., sp. nov., a new soil bacterium of the family Alicyclobacillaceae.</title>
        <authorList>
            <person name="Jojima T."/>
            <person name="Ioku Y."/>
            <person name="Fukuta Y."/>
            <person name="Shirasaka N."/>
            <person name="Matsumura Y."/>
            <person name="Mori M."/>
        </authorList>
    </citation>
    <scope>NUCLEOTIDE SEQUENCE</scope>
    <source>
        <strain evidence="2">TP075</strain>
    </source>
</reference>
<keyword evidence="1" id="KW-0472">Membrane</keyword>
<keyword evidence="1" id="KW-1133">Transmembrane helix</keyword>
<sequence length="71" mass="8330">MKVHTFLQQFFSMYVLGGILLVVLSCRVNLPRREWVVIQVHGIENKRKRKNNNDPDDIDDDLNPICFILFG</sequence>
<keyword evidence="3" id="KW-1185">Reference proteome</keyword>